<name>A0A502GBE6_9GAMM</name>
<dbReference type="AlphaFoldDB" id="A0A502GBE6"/>
<gene>
    <name evidence="1" type="ORF">EAH77_17465</name>
</gene>
<sequence>MTYSVSVTNKSGLQQNVAVYIGDSSGNNDFSLVWWLKPINNSGNATFSWDENDYGLGWGNTSEHIDIGVKFSQGQDPAPAFPNVVGGDNVLPVSYNNAGFFSGVPYSDNKITDKLEVSTDSSFTVSDSLTMGISLFINKLPAIIMQGSPNMTYYFMIPKLSYYLVVTDFKQGVVLPAMDSMHDSNTSGRSVGKPVKIAFGAGATNLAYTLDGSLNFIVN</sequence>
<comment type="caution">
    <text evidence="1">The sequence shown here is derived from an EMBL/GenBank/DDBJ whole genome shotgun (WGS) entry which is preliminary data.</text>
</comment>
<evidence type="ECO:0000313" key="1">
    <source>
        <dbReference type="EMBL" id="TPG59399.1"/>
    </source>
</evidence>
<organism evidence="1 2">
    <name type="scientific">Ewingella americana</name>
    <dbReference type="NCBI Taxonomy" id="41202"/>
    <lineage>
        <taxon>Bacteria</taxon>
        <taxon>Pseudomonadati</taxon>
        <taxon>Pseudomonadota</taxon>
        <taxon>Gammaproteobacteria</taxon>
        <taxon>Enterobacterales</taxon>
        <taxon>Yersiniaceae</taxon>
        <taxon>Ewingella</taxon>
    </lineage>
</organism>
<dbReference type="OrthoDB" id="6506308at2"/>
<protein>
    <submittedName>
        <fullName evidence="1">Uncharacterized protein</fullName>
    </submittedName>
</protein>
<evidence type="ECO:0000313" key="2">
    <source>
        <dbReference type="Proteomes" id="UP000317663"/>
    </source>
</evidence>
<dbReference type="EMBL" id="RCZD01000009">
    <property type="protein sequence ID" value="TPG59399.1"/>
    <property type="molecule type" value="Genomic_DNA"/>
</dbReference>
<dbReference type="Proteomes" id="UP000317663">
    <property type="component" value="Unassembled WGS sequence"/>
</dbReference>
<proteinExistence type="predicted"/>
<reference evidence="1 2" key="1">
    <citation type="journal article" date="2019" name="Environ. Microbiol.">
        <title>Species interactions and distinct microbial communities in high Arctic permafrost affected cryosols are associated with the CH4 and CO2 gas fluxes.</title>
        <authorList>
            <person name="Altshuler I."/>
            <person name="Hamel J."/>
            <person name="Turney S."/>
            <person name="Magnuson E."/>
            <person name="Levesque R."/>
            <person name="Greer C."/>
            <person name="Whyte L.G."/>
        </authorList>
    </citation>
    <scope>NUCLEOTIDE SEQUENCE [LARGE SCALE GENOMIC DNA]</scope>
    <source>
        <strain evidence="1 2">E4</strain>
    </source>
</reference>
<accession>A0A502GBE6</accession>
<dbReference type="RefSeq" id="WP_140474064.1">
    <property type="nucleotide sequence ID" value="NZ_RCZD01000009.1"/>
</dbReference>
<keyword evidence="2" id="KW-1185">Reference proteome</keyword>